<organism evidence="1 2">
    <name type="scientific">Candidatus Termititenax persephonae</name>
    <dbReference type="NCBI Taxonomy" id="2218525"/>
    <lineage>
        <taxon>Bacteria</taxon>
        <taxon>Bacillati</taxon>
        <taxon>Candidatus Margulisiibacteriota</taxon>
        <taxon>Candidatus Termititenacia</taxon>
        <taxon>Candidatus Termititenacales</taxon>
        <taxon>Candidatus Termititenacaceae</taxon>
        <taxon>Candidatus Termititenax</taxon>
    </lineage>
</organism>
<proteinExistence type="predicted"/>
<sequence length="114" mass="13012">GNAEKAAEIYNTLINNFNNRSITLCALDAPRTADGERPHYSVYIQEEAFLRLSFLTGEKLYLQDMLESQNSFGGEEHGFYAYARLARYNLLYPNVQAGSFQYYAYNEDKGTGEE</sequence>
<gene>
    <name evidence="1" type="ORF">NO2_1511</name>
</gene>
<accession>A0A388TJR5</accession>
<comment type="caution">
    <text evidence="1">The sequence shown here is derived from an EMBL/GenBank/DDBJ whole genome shotgun (WGS) entry which is preliminary data.</text>
</comment>
<protein>
    <submittedName>
        <fullName evidence="1">Uncharacterized protein</fullName>
    </submittedName>
</protein>
<name>A0A388TJR5_9BACT</name>
<feature type="non-terminal residue" evidence="1">
    <location>
        <position position="1"/>
    </location>
</feature>
<evidence type="ECO:0000313" key="2">
    <source>
        <dbReference type="Proteomes" id="UP000275925"/>
    </source>
</evidence>
<evidence type="ECO:0000313" key="1">
    <source>
        <dbReference type="EMBL" id="GBR77056.1"/>
    </source>
</evidence>
<dbReference type="Proteomes" id="UP000275925">
    <property type="component" value="Unassembled WGS sequence"/>
</dbReference>
<dbReference type="AlphaFoldDB" id="A0A388TJR5"/>
<reference evidence="1 2" key="1">
    <citation type="journal article" date="2019" name="ISME J.">
        <title>Genome analyses of uncultured TG2/ZB3 bacteria in 'Margulisbacteria' specifically attached to ectosymbiotic spirochetes of protists in the termite gut.</title>
        <authorList>
            <person name="Utami Y.D."/>
            <person name="Kuwahara H."/>
            <person name="Igai K."/>
            <person name="Murakami T."/>
            <person name="Sugaya K."/>
            <person name="Morikawa T."/>
            <person name="Nagura Y."/>
            <person name="Yuki M."/>
            <person name="Deevong P."/>
            <person name="Inoue T."/>
            <person name="Kihara K."/>
            <person name="Lo N."/>
            <person name="Yamada A."/>
            <person name="Ohkuma M."/>
            <person name="Hongoh Y."/>
        </authorList>
    </citation>
    <scope>NUCLEOTIDE SEQUENCE [LARGE SCALE GENOMIC DNA]</scope>
    <source>
        <strain evidence="1">NkOx7-02</strain>
    </source>
</reference>
<dbReference type="EMBL" id="BGZO01000094">
    <property type="protein sequence ID" value="GBR77056.1"/>
    <property type="molecule type" value="Genomic_DNA"/>
</dbReference>
<keyword evidence="2" id="KW-1185">Reference proteome</keyword>